<dbReference type="EMBL" id="JBCGDC010000209">
    <property type="protein sequence ID" value="MFB6398177.1"/>
    <property type="molecule type" value="Genomic_DNA"/>
</dbReference>
<comment type="caution">
    <text evidence="1">The sequence shown here is derived from an EMBL/GenBank/DDBJ whole genome shotgun (WGS) entry which is preliminary data.</text>
</comment>
<evidence type="ECO:0000313" key="1">
    <source>
        <dbReference type="EMBL" id="MFB6398177.1"/>
    </source>
</evidence>
<gene>
    <name evidence="1" type="ORF">AAFH96_34645</name>
</gene>
<evidence type="ECO:0000313" key="2">
    <source>
        <dbReference type="Proteomes" id="UP001582793"/>
    </source>
</evidence>
<keyword evidence="2" id="KW-1185">Reference proteome</keyword>
<name>A0ABV5D1P6_9ACTN</name>
<dbReference type="Proteomes" id="UP001582793">
    <property type="component" value="Unassembled WGS sequence"/>
</dbReference>
<sequence>MFWTPRTALGRLHDACLDVDAATVAADEVRAALTIDDPRRPQTPVVVPMTEEEAQVLARTWQELADLAADLAGRAARVADACAATAAHRSR</sequence>
<protein>
    <submittedName>
        <fullName evidence="1">Uncharacterized protein</fullName>
    </submittedName>
</protein>
<dbReference type="RefSeq" id="WP_357540265.1">
    <property type="nucleotide sequence ID" value="NZ_JBCGDC010000209.1"/>
</dbReference>
<accession>A0ABV5D1P6</accession>
<proteinExistence type="predicted"/>
<reference evidence="1 2" key="1">
    <citation type="submission" date="2024-04" db="EMBL/GenBank/DDBJ databases">
        <title>Polymorphospora sp. isolated from Baiyangdian Lake in Xiong'an New Area.</title>
        <authorList>
            <person name="Zhang X."/>
            <person name="Liu J."/>
        </authorList>
    </citation>
    <scope>NUCLEOTIDE SEQUENCE [LARGE SCALE GENOMIC DNA]</scope>
    <source>
        <strain evidence="1 2">2-325</strain>
    </source>
</reference>
<organism evidence="1 2">
    <name type="scientific">Polymorphospora lycopeni</name>
    <dbReference type="NCBI Taxonomy" id="3140240"/>
    <lineage>
        <taxon>Bacteria</taxon>
        <taxon>Bacillati</taxon>
        <taxon>Actinomycetota</taxon>
        <taxon>Actinomycetes</taxon>
        <taxon>Micromonosporales</taxon>
        <taxon>Micromonosporaceae</taxon>
        <taxon>Polymorphospora</taxon>
    </lineage>
</organism>